<comment type="caution">
    <text evidence="4">The sequence shown here is derived from an EMBL/GenBank/DDBJ whole genome shotgun (WGS) entry which is preliminary data.</text>
</comment>
<gene>
    <name evidence="4" type="ORF">ACERK3_08520</name>
</gene>
<dbReference type="Gene3D" id="3.30.1360.120">
    <property type="entry name" value="Probable tRNA modification gtpase trme, domain 1"/>
    <property type="match status" value="1"/>
</dbReference>
<keyword evidence="5" id="KW-1185">Reference proteome</keyword>
<feature type="domain" description="GCVT N-terminal" evidence="2">
    <location>
        <begin position="39"/>
        <end position="222"/>
    </location>
</feature>
<dbReference type="InterPro" id="IPR045179">
    <property type="entry name" value="YgfZ/GcvT"/>
</dbReference>
<dbReference type="Pfam" id="PF01571">
    <property type="entry name" value="GCV_T"/>
    <property type="match status" value="1"/>
</dbReference>
<dbReference type="InterPro" id="IPR006222">
    <property type="entry name" value="GCVT_N"/>
</dbReference>
<dbReference type="PIRSF" id="PIRSF006487">
    <property type="entry name" value="GcvT"/>
    <property type="match status" value="1"/>
</dbReference>
<dbReference type="RefSeq" id="WP_425345260.1">
    <property type="nucleotide sequence ID" value="NZ_JBGUBD010000004.1"/>
</dbReference>
<keyword evidence="1" id="KW-0809">Transit peptide</keyword>
<dbReference type="Proteomes" id="UP001575105">
    <property type="component" value="Unassembled WGS sequence"/>
</dbReference>
<feature type="domain" description="Aminomethyltransferase C-terminal" evidence="3">
    <location>
        <begin position="310"/>
        <end position="396"/>
    </location>
</feature>
<evidence type="ECO:0000256" key="1">
    <source>
        <dbReference type="ARBA" id="ARBA00022946"/>
    </source>
</evidence>
<dbReference type="PANTHER" id="PTHR22602">
    <property type="entry name" value="TRANSFERASE CAF17, MITOCHONDRIAL-RELATED"/>
    <property type="match status" value="1"/>
</dbReference>
<accession>A0ABV4U5X1</accession>
<dbReference type="NCBIfam" id="TIGR03317">
    <property type="entry name" value="ygfZ_signature"/>
    <property type="match status" value="1"/>
</dbReference>
<dbReference type="InterPro" id="IPR029043">
    <property type="entry name" value="GcvT/YgfZ_C"/>
</dbReference>
<dbReference type="EMBL" id="JBGUBD010000004">
    <property type="protein sequence ID" value="MFA9478338.1"/>
    <property type="molecule type" value="Genomic_DNA"/>
</dbReference>
<evidence type="ECO:0000259" key="3">
    <source>
        <dbReference type="Pfam" id="PF08669"/>
    </source>
</evidence>
<reference evidence="4 5" key="1">
    <citation type="submission" date="2024-08" db="EMBL/GenBank/DDBJ databases">
        <title>Whole-genome sequencing of halo(alkali)philic microorganisms from hypersaline lakes.</title>
        <authorList>
            <person name="Sorokin D.Y."/>
            <person name="Merkel A.Y."/>
            <person name="Messina E."/>
            <person name="Yakimov M."/>
        </authorList>
    </citation>
    <scope>NUCLEOTIDE SEQUENCE [LARGE SCALE GENOMIC DNA]</scope>
    <source>
        <strain evidence="4 5">AB-hyl4</strain>
    </source>
</reference>
<dbReference type="PANTHER" id="PTHR22602:SF0">
    <property type="entry name" value="TRANSFERASE CAF17, MITOCHONDRIAL-RELATED"/>
    <property type="match status" value="1"/>
</dbReference>
<dbReference type="InterPro" id="IPR027266">
    <property type="entry name" value="TrmE/GcvT-like"/>
</dbReference>
<evidence type="ECO:0000313" key="5">
    <source>
        <dbReference type="Proteomes" id="UP001575105"/>
    </source>
</evidence>
<evidence type="ECO:0000259" key="2">
    <source>
        <dbReference type="Pfam" id="PF01571"/>
    </source>
</evidence>
<organism evidence="4 5">
    <name type="scientific">Natronomicrosphaera hydrolytica</name>
    <dbReference type="NCBI Taxonomy" id="3242702"/>
    <lineage>
        <taxon>Bacteria</taxon>
        <taxon>Pseudomonadati</taxon>
        <taxon>Planctomycetota</taxon>
        <taxon>Phycisphaerae</taxon>
        <taxon>Phycisphaerales</taxon>
        <taxon>Phycisphaeraceae</taxon>
        <taxon>Natronomicrosphaera</taxon>
    </lineage>
</organism>
<dbReference type="InterPro" id="IPR013977">
    <property type="entry name" value="GcvT_C"/>
</dbReference>
<name>A0ABV4U5X1_9BACT</name>
<dbReference type="SUPFAM" id="SSF103025">
    <property type="entry name" value="Folate-binding domain"/>
    <property type="match status" value="1"/>
</dbReference>
<protein>
    <submittedName>
        <fullName evidence="4">Folate-binding protein YgfZ</fullName>
    </submittedName>
</protein>
<dbReference type="InterPro" id="IPR017703">
    <property type="entry name" value="YgfZ/GCV_T_CS"/>
</dbReference>
<dbReference type="SUPFAM" id="SSF101790">
    <property type="entry name" value="Aminomethyltransferase beta-barrel domain"/>
    <property type="match status" value="1"/>
</dbReference>
<dbReference type="Pfam" id="PF08669">
    <property type="entry name" value="GCV_T_C"/>
    <property type="match status" value="1"/>
</dbReference>
<proteinExistence type="predicted"/>
<sequence length="405" mass="43793">MTQHPTIHQQQERAGAETMNYGPPPDHGGIEIVESFGQFPLEYAAIRQRVGIMHLPQRGILRFTGDDRQDFLHRMLTQDINGMTGGATRRAFQLNNKGRIVADVVVHHGDACTWLELDRLDIVALKELLEAKLFAEDVTIETFSDERVAMAVMGPAAVALVESLREDGTEAGQIEPGTHHVLKFGDALTTVYRWDDVGAPAFRLFVPSDAADAVYAKLLDAAGYDAERDVEPDEAYARERREGLRGRPVGWSAYNTTRIEAGSPLFHIDFGADSLPAETGLLKETVSFNKGCYLGQEIVARMHNLGHPRRVLVGLKVIGEALPVAGAPVYEPTAKGEGMAKSNIVGGVTSSTLSPLLGNVPIAFAVIKWGNHTPGTKLAVVAEGELVDAEVQALRFVAGDDAGGQ</sequence>
<evidence type="ECO:0000313" key="4">
    <source>
        <dbReference type="EMBL" id="MFA9478338.1"/>
    </source>
</evidence>